<dbReference type="Pfam" id="PF00892">
    <property type="entry name" value="EamA"/>
    <property type="match status" value="2"/>
</dbReference>
<dbReference type="InterPro" id="IPR037185">
    <property type="entry name" value="EmrE-like"/>
</dbReference>
<feature type="transmembrane region" description="Helical" evidence="6">
    <location>
        <begin position="108"/>
        <end position="130"/>
    </location>
</feature>
<evidence type="ECO:0000313" key="9">
    <source>
        <dbReference type="Proteomes" id="UP000675781"/>
    </source>
</evidence>
<keyword evidence="5 6" id="KW-0472">Membrane</keyword>
<protein>
    <submittedName>
        <fullName evidence="8">EamA family transporter</fullName>
    </submittedName>
</protein>
<dbReference type="GO" id="GO:0016020">
    <property type="term" value="C:membrane"/>
    <property type="evidence" value="ECO:0007669"/>
    <property type="project" value="UniProtKB-SubCell"/>
</dbReference>
<evidence type="ECO:0000259" key="7">
    <source>
        <dbReference type="Pfam" id="PF00892"/>
    </source>
</evidence>
<sequence length="326" mass="33053">MNASSTVPSTVLTPVRARTELVRGVLPLLACSVLWGTVGLASVYAPAAASPDSVGAFGIGLAGLLMLLTRPGARRLVRGARGRIRALVLLGSVSLSAYPLAFYPAVRILGVATATVITLGSAPLFAGLIARFVQRRPLTRRWLRCAPVAVAGTALLVLGDDGGSGDGRGVVLALIPGLAYAVASTVASRLIEHGAGSSQDVYGAMFGTALFWCVPVVAGFGAAWVLEPRGAAVALYLGCVTNGLGYALFGSALRYTSAATATTITLAEAAVGALLGVLVHGERLGAVGWAGLGVLACALVMLSLPQRDQGAQMDNISDPVSLHPAS</sequence>
<dbReference type="SUPFAM" id="SSF103481">
    <property type="entry name" value="Multidrug resistance efflux transporter EmrE"/>
    <property type="match status" value="2"/>
</dbReference>
<keyword evidence="3 6" id="KW-0812">Transmembrane</keyword>
<name>A0A941IQA0_9ACTN</name>
<dbReference type="InterPro" id="IPR000620">
    <property type="entry name" value="EamA_dom"/>
</dbReference>
<gene>
    <name evidence="8" type="ORF">KDL01_29340</name>
</gene>
<dbReference type="Proteomes" id="UP000675781">
    <property type="component" value="Unassembled WGS sequence"/>
</dbReference>
<accession>A0A941IQA0</accession>
<evidence type="ECO:0000256" key="4">
    <source>
        <dbReference type="ARBA" id="ARBA00022989"/>
    </source>
</evidence>
<feature type="domain" description="EamA" evidence="7">
    <location>
        <begin position="168"/>
        <end position="303"/>
    </location>
</feature>
<evidence type="ECO:0000256" key="6">
    <source>
        <dbReference type="SAM" id="Phobius"/>
    </source>
</evidence>
<feature type="transmembrane region" description="Helical" evidence="6">
    <location>
        <begin position="286"/>
        <end position="304"/>
    </location>
</feature>
<feature type="transmembrane region" description="Helical" evidence="6">
    <location>
        <begin position="142"/>
        <end position="159"/>
    </location>
</feature>
<comment type="subcellular location">
    <subcellularLocation>
        <location evidence="1">Membrane</location>
        <topology evidence="1">Multi-pass membrane protein</topology>
    </subcellularLocation>
</comment>
<dbReference type="EMBL" id="JAGSOG010000202">
    <property type="protein sequence ID" value="MBR7837420.1"/>
    <property type="molecule type" value="Genomic_DNA"/>
</dbReference>
<feature type="transmembrane region" description="Helical" evidence="6">
    <location>
        <begin position="53"/>
        <end position="72"/>
    </location>
</feature>
<feature type="transmembrane region" description="Helical" evidence="6">
    <location>
        <begin position="171"/>
        <end position="191"/>
    </location>
</feature>
<dbReference type="RefSeq" id="WP_212531886.1">
    <property type="nucleotide sequence ID" value="NZ_JAGSOG010000202.1"/>
</dbReference>
<feature type="transmembrane region" description="Helical" evidence="6">
    <location>
        <begin position="84"/>
        <end position="102"/>
    </location>
</feature>
<feature type="transmembrane region" description="Helical" evidence="6">
    <location>
        <begin position="231"/>
        <end position="249"/>
    </location>
</feature>
<reference evidence="8" key="1">
    <citation type="submission" date="2021-04" db="EMBL/GenBank/DDBJ databases">
        <title>Genome based classification of Actinospica acidithermotolerans sp. nov., an actinobacterium isolated from an Indonesian hot spring.</title>
        <authorList>
            <person name="Kusuma A.B."/>
            <person name="Putra K.E."/>
            <person name="Nafisah S."/>
            <person name="Loh J."/>
            <person name="Nouioui I."/>
            <person name="Goodfellow M."/>
        </authorList>
    </citation>
    <scope>NUCLEOTIDE SEQUENCE</scope>
    <source>
        <strain evidence="8">CSCA 57</strain>
    </source>
</reference>
<evidence type="ECO:0000256" key="1">
    <source>
        <dbReference type="ARBA" id="ARBA00004141"/>
    </source>
</evidence>
<organism evidence="8 9">
    <name type="scientific">Actinospica durhamensis</name>
    <dbReference type="NCBI Taxonomy" id="1508375"/>
    <lineage>
        <taxon>Bacteria</taxon>
        <taxon>Bacillati</taxon>
        <taxon>Actinomycetota</taxon>
        <taxon>Actinomycetes</taxon>
        <taxon>Catenulisporales</taxon>
        <taxon>Actinospicaceae</taxon>
        <taxon>Actinospica</taxon>
    </lineage>
</organism>
<dbReference type="AlphaFoldDB" id="A0A941IQA0"/>
<comment type="similarity">
    <text evidence="2">Belongs to the EamA transporter family.</text>
</comment>
<keyword evidence="4 6" id="KW-1133">Transmembrane helix</keyword>
<keyword evidence="9" id="KW-1185">Reference proteome</keyword>
<evidence type="ECO:0000256" key="3">
    <source>
        <dbReference type="ARBA" id="ARBA00022692"/>
    </source>
</evidence>
<evidence type="ECO:0000256" key="2">
    <source>
        <dbReference type="ARBA" id="ARBA00007362"/>
    </source>
</evidence>
<evidence type="ECO:0000313" key="8">
    <source>
        <dbReference type="EMBL" id="MBR7837420.1"/>
    </source>
</evidence>
<feature type="transmembrane region" description="Helical" evidence="6">
    <location>
        <begin position="261"/>
        <end position="280"/>
    </location>
</feature>
<dbReference type="InterPro" id="IPR050638">
    <property type="entry name" value="AA-Vitamin_Transporters"/>
</dbReference>
<proteinExistence type="inferred from homology"/>
<dbReference type="PANTHER" id="PTHR32322:SF2">
    <property type="entry name" value="EAMA DOMAIN-CONTAINING PROTEIN"/>
    <property type="match status" value="1"/>
</dbReference>
<comment type="caution">
    <text evidence="8">The sequence shown here is derived from an EMBL/GenBank/DDBJ whole genome shotgun (WGS) entry which is preliminary data.</text>
</comment>
<evidence type="ECO:0000256" key="5">
    <source>
        <dbReference type="ARBA" id="ARBA00023136"/>
    </source>
</evidence>
<feature type="transmembrane region" description="Helical" evidence="6">
    <location>
        <begin position="25"/>
        <end position="47"/>
    </location>
</feature>
<dbReference type="PANTHER" id="PTHR32322">
    <property type="entry name" value="INNER MEMBRANE TRANSPORTER"/>
    <property type="match status" value="1"/>
</dbReference>
<feature type="transmembrane region" description="Helical" evidence="6">
    <location>
        <begin position="203"/>
        <end position="225"/>
    </location>
</feature>
<feature type="domain" description="EamA" evidence="7">
    <location>
        <begin position="23"/>
        <end position="157"/>
    </location>
</feature>